<reference evidence="2 3" key="1">
    <citation type="journal article" date="2023" name="Plants (Basel)">
        <title>Bridging the Gap: Combining Genomics and Transcriptomics Approaches to Understand Stylosanthes scabra, an Orphan Legume from the Brazilian Caatinga.</title>
        <authorList>
            <person name="Ferreira-Neto J.R.C."/>
            <person name="da Silva M.D."/>
            <person name="Binneck E."/>
            <person name="de Melo N.F."/>
            <person name="da Silva R.H."/>
            <person name="de Melo A.L.T.M."/>
            <person name="Pandolfi V."/>
            <person name="Bustamante F.O."/>
            <person name="Brasileiro-Vidal A.C."/>
            <person name="Benko-Iseppon A.M."/>
        </authorList>
    </citation>
    <scope>NUCLEOTIDE SEQUENCE [LARGE SCALE GENOMIC DNA]</scope>
    <source>
        <tissue evidence="2">Leaves</tissue>
    </source>
</reference>
<gene>
    <name evidence="2" type="ORF">PIB30_082732</name>
</gene>
<organism evidence="2 3">
    <name type="scientific">Stylosanthes scabra</name>
    <dbReference type="NCBI Taxonomy" id="79078"/>
    <lineage>
        <taxon>Eukaryota</taxon>
        <taxon>Viridiplantae</taxon>
        <taxon>Streptophyta</taxon>
        <taxon>Embryophyta</taxon>
        <taxon>Tracheophyta</taxon>
        <taxon>Spermatophyta</taxon>
        <taxon>Magnoliopsida</taxon>
        <taxon>eudicotyledons</taxon>
        <taxon>Gunneridae</taxon>
        <taxon>Pentapetalae</taxon>
        <taxon>rosids</taxon>
        <taxon>fabids</taxon>
        <taxon>Fabales</taxon>
        <taxon>Fabaceae</taxon>
        <taxon>Papilionoideae</taxon>
        <taxon>50 kb inversion clade</taxon>
        <taxon>dalbergioids sensu lato</taxon>
        <taxon>Dalbergieae</taxon>
        <taxon>Pterocarpus clade</taxon>
        <taxon>Stylosanthes</taxon>
    </lineage>
</organism>
<protein>
    <submittedName>
        <fullName evidence="2">Uncharacterized protein</fullName>
    </submittedName>
</protein>
<evidence type="ECO:0000313" key="3">
    <source>
        <dbReference type="Proteomes" id="UP001341840"/>
    </source>
</evidence>
<dbReference type="Proteomes" id="UP001341840">
    <property type="component" value="Unassembled WGS sequence"/>
</dbReference>
<feature type="chain" id="PRO_5046708946" evidence="1">
    <location>
        <begin position="19"/>
        <end position="144"/>
    </location>
</feature>
<sequence length="144" mass="15593">MPPHSNQIRAASIFITLAASIFLNPHSPHKAASASPRHSRLRSLLTTPSQCPSPLLVRRRPCLRLVAAPSLDLVAGEPALWSFATWKSSEIWRSRLPILSSTSHPPPSTFSDAISGSVNNNKVWGSRGVGMELVEANHGDLKTD</sequence>
<name>A0ABU6VS91_9FABA</name>
<proteinExistence type="predicted"/>
<feature type="signal peptide" evidence="1">
    <location>
        <begin position="1"/>
        <end position="18"/>
    </location>
</feature>
<dbReference type="EMBL" id="JASCZI010152317">
    <property type="protein sequence ID" value="MED6175904.1"/>
    <property type="molecule type" value="Genomic_DNA"/>
</dbReference>
<keyword evidence="3" id="KW-1185">Reference proteome</keyword>
<keyword evidence="1" id="KW-0732">Signal</keyword>
<evidence type="ECO:0000256" key="1">
    <source>
        <dbReference type="SAM" id="SignalP"/>
    </source>
</evidence>
<accession>A0ABU6VS91</accession>
<evidence type="ECO:0000313" key="2">
    <source>
        <dbReference type="EMBL" id="MED6175904.1"/>
    </source>
</evidence>
<comment type="caution">
    <text evidence="2">The sequence shown here is derived from an EMBL/GenBank/DDBJ whole genome shotgun (WGS) entry which is preliminary data.</text>
</comment>